<organism evidence="4 5">
    <name type="scientific">Takifugu flavidus</name>
    <name type="common">sansaifugu</name>
    <dbReference type="NCBI Taxonomy" id="433684"/>
    <lineage>
        <taxon>Eukaryota</taxon>
        <taxon>Metazoa</taxon>
        <taxon>Chordata</taxon>
        <taxon>Craniata</taxon>
        <taxon>Vertebrata</taxon>
        <taxon>Euteleostomi</taxon>
        <taxon>Actinopterygii</taxon>
        <taxon>Neopterygii</taxon>
        <taxon>Teleostei</taxon>
        <taxon>Neoteleostei</taxon>
        <taxon>Acanthomorphata</taxon>
        <taxon>Eupercaria</taxon>
        <taxon>Tetraodontiformes</taxon>
        <taxon>Tetradontoidea</taxon>
        <taxon>Tetraodontidae</taxon>
        <taxon>Takifugu</taxon>
    </lineage>
</organism>
<keyword evidence="2" id="KW-0677">Repeat</keyword>
<gene>
    <name evidence="4" type="ORF">D4764_13G0001130</name>
</gene>
<evidence type="ECO:0000256" key="3">
    <source>
        <dbReference type="SAM" id="SignalP"/>
    </source>
</evidence>
<comment type="caution">
    <text evidence="4">The sequence shown here is derived from an EMBL/GenBank/DDBJ whole genome shotgun (WGS) entry which is preliminary data.</text>
</comment>
<sequence>MKAPAVAACLLAVAVLASERVERCPLSCLCETRTWFSPSSVCAEAFTVDCNDLGLLVLPAWFPSQTQVLLLQGNNIARVENTLGHLENVTEINLSQNISSVADVCLGWLPELLSLHLEENLVQELAESCLASLPNLQEFYINHNLISFISPGAFRGFSRLTRLHLNSNQLRIINFWWFQHLPNLEVPIMAENPILQVTHMNFKPLVNLRSLVLAKINLTEVPKNALVGLNRLESISFFDNLLSQVPRAVLSNVQNLRFLDLNKKPIQRIQKGDFSYMMHLKELDMSSMPELVSIDSLALDNLPELTKLEATNNPRLSFIHPRSFYRLPSLETLMLNDNALSVLHANTVASLPNLREVSLHSNPIRCDGIIRWVNINRTSIHFMEPLICAEPPEFPRPAVPSSALSADGGNLPPSDLAKEPPRAISNKYNLHPEGTLEIYGATEQEAGLYTCTAHSLVGADLKTVTVAVGSYVPDPFKQPVNINIRSAQQEIHGNCINVTTREAAAPQEAAESRNRLLMAASAVGVIAVAAACSVMHTALNSQVL</sequence>
<dbReference type="InterPro" id="IPR001611">
    <property type="entry name" value="Leu-rich_rpt"/>
</dbReference>
<dbReference type="InterPro" id="IPR013783">
    <property type="entry name" value="Ig-like_fold"/>
</dbReference>
<evidence type="ECO:0000313" key="5">
    <source>
        <dbReference type="Proteomes" id="UP000324091"/>
    </source>
</evidence>
<dbReference type="SUPFAM" id="SSF48726">
    <property type="entry name" value="Immunoglobulin"/>
    <property type="match status" value="1"/>
</dbReference>
<keyword evidence="5" id="KW-1185">Reference proteome</keyword>
<keyword evidence="1" id="KW-0433">Leucine-rich repeat</keyword>
<dbReference type="PANTHER" id="PTHR24366:SF92">
    <property type="entry name" value="LEUCINE-RICH REPEAT NEURONAL PROTEIN 2"/>
    <property type="match status" value="1"/>
</dbReference>
<dbReference type="SUPFAM" id="SSF52058">
    <property type="entry name" value="L domain-like"/>
    <property type="match status" value="1"/>
</dbReference>
<reference evidence="4 5" key="1">
    <citation type="submission" date="2019-04" db="EMBL/GenBank/DDBJ databases">
        <title>Chromosome genome assembly for Takifugu flavidus.</title>
        <authorList>
            <person name="Xiao S."/>
        </authorList>
    </citation>
    <scope>NUCLEOTIDE SEQUENCE [LARGE SCALE GENOMIC DNA]</scope>
    <source>
        <strain evidence="4">HTHZ2018</strain>
        <tissue evidence="4">Muscle</tissue>
    </source>
</reference>
<dbReference type="InterPro" id="IPR003591">
    <property type="entry name" value="Leu-rich_rpt_typical-subtyp"/>
</dbReference>
<dbReference type="Gene3D" id="3.80.10.10">
    <property type="entry name" value="Ribonuclease Inhibitor"/>
    <property type="match status" value="3"/>
</dbReference>
<feature type="signal peptide" evidence="3">
    <location>
        <begin position="1"/>
        <end position="17"/>
    </location>
</feature>
<dbReference type="Gene3D" id="2.60.40.10">
    <property type="entry name" value="Immunoglobulins"/>
    <property type="match status" value="1"/>
</dbReference>
<dbReference type="Pfam" id="PF13855">
    <property type="entry name" value="LRR_8"/>
    <property type="match status" value="2"/>
</dbReference>
<name>A0A5C6P9F6_9TELE</name>
<protein>
    <submittedName>
        <fullName evidence="4">Leucine-rich repeat neuronal protein 3</fullName>
    </submittedName>
</protein>
<evidence type="ECO:0000313" key="4">
    <source>
        <dbReference type="EMBL" id="TWW75451.1"/>
    </source>
</evidence>
<dbReference type="AlphaFoldDB" id="A0A5C6P9F6"/>
<proteinExistence type="predicted"/>
<dbReference type="SMART" id="SM00369">
    <property type="entry name" value="LRR_TYP"/>
    <property type="match status" value="8"/>
</dbReference>
<dbReference type="Proteomes" id="UP000324091">
    <property type="component" value="Chromosome 13"/>
</dbReference>
<dbReference type="PANTHER" id="PTHR24366">
    <property type="entry name" value="IG(IMMUNOGLOBULIN) AND LRR(LEUCINE RICH REPEAT) DOMAINS"/>
    <property type="match status" value="1"/>
</dbReference>
<feature type="chain" id="PRO_5022913250" evidence="3">
    <location>
        <begin position="18"/>
        <end position="544"/>
    </location>
</feature>
<evidence type="ECO:0000256" key="1">
    <source>
        <dbReference type="ARBA" id="ARBA00022614"/>
    </source>
</evidence>
<dbReference type="EMBL" id="RHFK02000005">
    <property type="protein sequence ID" value="TWW75451.1"/>
    <property type="molecule type" value="Genomic_DNA"/>
</dbReference>
<dbReference type="FunFam" id="3.80.10.10:FF:000084">
    <property type="entry name" value="Leucine rich repeat neuronal 2"/>
    <property type="match status" value="1"/>
</dbReference>
<accession>A0A5C6P9F6</accession>
<evidence type="ECO:0000256" key="2">
    <source>
        <dbReference type="ARBA" id="ARBA00022737"/>
    </source>
</evidence>
<dbReference type="InterPro" id="IPR032675">
    <property type="entry name" value="LRR_dom_sf"/>
</dbReference>
<dbReference type="InterPro" id="IPR036179">
    <property type="entry name" value="Ig-like_dom_sf"/>
</dbReference>
<keyword evidence="3" id="KW-0732">Signal</keyword>